<proteinExistence type="predicted"/>
<name>A0A6V7PYP9_ANACO</name>
<sequence length="151" mass="16697">MDEPLLPLAALLGLLSPGREVVAYIRRAFAHSEEKEEGAVESDVALDCFQIGLKAECALGNRIGHSVTNEKTPIEIPNMSETKMADWSATNQLVMSWLLNAIEPTIATSLMFMASAKQRSSYINQFFPALVIVPMPKENRGYAKVNFSFFT</sequence>
<reference evidence="1" key="1">
    <citation type="submission" date="2020-07" db="EMBL/GenBank/DDBJ databases">
        <authorList>
            <person name="Lin J."/>
        </authorList>
    </citation>
    <scope>NUCLEOTIDE SEQUENCE</scope>
</reference>
<gene>
    <name evidence="1" type="ORF">CB5_LOCUS19112</name>
</gene>
<dbReference type="EMBL" id="LR862153">
    <property type="protein sequence ID" value="CAD1835901.1"/>
    <property type="molecule type" value="Genomic_DNA"/>
</dbReference>
<organism evidence="1">
    <name type="scientific">Ananas comosus var. bracteatus</name>
    <name type="common">red pineapple</name>
    <dbReference type="NCBI Taxonomy" id="296719"/>
    <lineage>
        <taxon>Eukaryota</taxon>
        <taxon>Viridiplantae</taxon>
        <taxon>Streptophyta</taxon>
        <taxon>Embryophyta</taxon>
        <taxon>Tracheophyta</taxon>
        <taxon>Spermatophyta</taxon>
        <taxon>Magnoliopsida</taxon>
        <taxon>Liliopsida</taxon>
        <taxon>Poales</taxon>
        <taxon>Bromeliaceae</taxon>
        <taxon>Bromelioideae</taxon>
        <taxon>Ananas</taxon>
    </lineage>
</organism>
<protein>
    <submittedName>
        <fullName evidence="1">Uncharacterized protein</fullName>
    </submittedName>
</protein>
<dbReference type="AlphaFoldDB" id="A0A6V7PYP9"/>
<accession>A0A6V7PYP9</accession>
<evidence type="ECO:0000313" key="1">
    <source>
        <dbReference type="EMBL" id="CAD1835901.1"/>
    </source>
</evidence>